<protein>
    <submittedName>
        <fullName evidence="1">Acg family FMN-binding oxidoreductase</fullName>
    </submittedName>
</protein>
<evidence type="ECO:0000313" key="1">
    <source>
        <dbReference type="EMBL" id="MFB9905380.1"/>
    </source>
</evidence>
<dbReference type="Proteomes" id="UP001589693">
    <property type="component" value="Unassembled WGS sequence"/>
</dbReference>
<organism evidence="1 2">
    <name type="scientific">Allokutzneria oryzae</name>
    <dbReference type="NCBI Taxonomy" id="1378989"/>
    <lineage>
        <taxon>Bacteria</taxon>
        <taxon>Bacillati</taxon>
        <taxon>Actinomycetota</taxon>
        <taxon>Actinomycetes</taxon>
        <taxon>Pseudonocardiales</taxon>
        <taxon>Pseudonocardiaceae</taxon>
        <taxon>Allokutzneria</taxon>
    </lineage>
</organism>
<dbReference type="PANTHER" id="PTHR23026">
    <property type="entry name" value="NADPH NITROREDUCTASE"/>
    <property type="match status" value="1"/>
</dbReference>
<keyword evidence="2" id="KW-1185">Reference proteome</keyword>
<dbReference type="SUPFAM" id="SSF55469">
    <property type="entry name" value="FMN-dependent nitroreductase-like"/>
    <property type="match status" value="2"/>
</dbReference>
<dbReference type="InterPro" id="IPR000415">
    <property type="entry name" value="Nitroreductase-like"/>
</dbReference>
<comment type="caution">
    <text evidence="1">The sequence shown here is derived from an EMBL/GenBank/DDBJ whole genome shotgun (WGS) entry which is preliminary data.</text>
</comment>
<dbReference type="InterPro" id="IPR050627">
    <property type="entry name" value="Nitroreductase/BluB"/>
</dbReference>
<gene>
    <name evidence="1" type="ORF">ACFFQA_15710</name>
</gene>
<dbReference type="RefSeq" id="WP_377852685.1">
    <property type="nucleotide sequence ID" value="NZ_JBHLZU010000012.1"/>
</dbReference>
<dbReference type="NCBIfam" id="NF047509">
    <property type="entry name" value="Rv3131_FMN_oxido"/>
    <property type="match status" value="1"/>
</dbReference>
<reference evidence="1 2" key="1">
    <citation type="submission" date="2024-09" db="EMBL/GenBank/DDBJ databases">
        <authorList>
            <person name="Sun Q."/>
            <person name="Mori K."/>
        </authorList>
    </citation>
    <scope>NUCLEOTIDE SEQUENCE [LARGE SCALE GENOMIC DNA]</scope>
    <source>
        <strain evidence="1 2">TBRC 7907</strain>
    </source>
</reference>
<evidence type="ECO:0000313" key="2">
    <source>
        <dbReference type="Proteomes" id="UP001589693"/>
    </source>
</evidence>
<dbReference type="EMBL" id="JBHLZU010000012">
    <property type="protein sequence ID" value="MFB9905380.1"/>
    <property type="molecule type" value="Genomic_DNA"/>
</dbReference>
<dbReference type="PANTHER" id="PTHR23026:SF123">
    <property type="entry name" value="NAD(P)H NITROREDUCTASE RV3131-RELATED"/>
    <property type="match status" value="1"/>
</dbReference>
<accession>A0ABV5ZWV7</accession>
<proteinExistence type="predicted"/>
<name>A0ABV5ZWV7_9PSEU</name>
<sequence>MRIGLLDDDTVLEAITLAGRAPSVHNSQPWRWRVGETALHLYADWSRHVPVTDRDGRDLVVSCGAALHHLRVALAALGWGGTVRRLPDPDDPKHLASVRLFARRPRADDIALLSTIPARRSDRRLYSSWPVPEQLLDKLARFAAAQGCALRVVADPVPREDLLTAIADADREQRDDPRYRDELAQWSGRRSGSRDGVLSEVSTTVHPRPGDVRLRQFADPTLGEPEGAYADPDKGVLLVIGTAKDDMTARLRAGEAASAVLLRATSFQLASCLLSQPLETPRTRALVQQRVLGGALFPQLVLRVGWAHVTAEPLPASPRRAASEITEPLGPRQ</sequence>
<dbReference type="Gene3D" id="3.40.109.10">
    <property type="entry name" value="NADH Oxidase"/>
    <property type="match status" value="1"/>
</dbReference>